<dbReference type="Proteomes" id="UP000579281">
    <property type="component" value="Unassembled WGS sequence"/>
</dbReference>
<name>A0A841KZY4_9FIRM</name>
<protein>
    <submittedName>
        <fullName evidence="1">Uncharacterized protein</fullName>
    </submittedName>
</protein>
<proteinExistence type="predicted"/>
<feature type="non-terminal residue" evidence="1">
    <location>
        <position position="1"/>
    </location>
</feature>
<dbReference type="AlphaFoldDB" id="A0A841KZY4"/>
<keyword evidence="2" id="KW-1185">Reference proteome</keyword>
<evidence type="ECO:0000313" key="2">
    <source>
        <dbReference type="Proteomes" id="UP000579281"/>
    </source>
</evidence>
<gene>
    <name evidence="1" type="ORF">HNQ80_005232</name>
</gene>
<organism evidence="1 2">
    <name type="scientific">Anaerosolibacter carboniphilus</name>
    <dbReference type="NCBI Taxonomy" id="1417629"/>
    <lineage>
        <taxon>Bacteria</taxon>
        <taxon>Bacillati</taxon>
        <taxon>Bacillota</taxon>
        <taxon>Clostridia</taxon>
        <taxon>Peptostreptococcales</taxon>
        <taxon>Thermotaleaceae</taxon>
        <taxon>Anaerosolibacter</taxon>
    </lineage>
</organism>
<dbReference type="RefSeq" id="WP_207727191.1">
    <property type="nucleotide sequence ID" value="NZ_JACHEN010000074.1"/>
</dbReference>
<reference evidence="1 2" key="1">
    <citation type="submission" date="2020-08" db="EMBL/GenBank/DDBJ databases">
        <title>Genomic Encyclopedia of Type Strains, Phase IV (KMG-IV): sequencing the most valuable type-strain genomes for metagenomic binning, comparative biology and taxonomic classification.</title>
        <authorList>
            <person name="Goeker M."/>
        </authorList>
    </citation>
    <scope>NUCLEOTIDE SEQUENCE [LARGE SCALE GENOMIC DNA]</scope>
    <source>
        <strain evidence="1 2">DSM 103526</strain>
    </source>
</reference>
<accession>A0A841KZY4</accession>
<dbReference type="EMBL" id="JACHEN010000074">
    <property type="protein sequence ID" value="MBB6219051.1"/>
    <property type="molecule type" value="Genomic_DNA"/>
</dbReference>
<comment type="caution">
    <text evidence="1">The sequence shown here is derived from an EMBL/GenBank/DDBJ whole genome shotgun (WGS) entry which is preliminary data.</text>
</comment>
<sequence>GNAHEIEISQSIMKTLHLLLNPAKNAIIQIARDKIGIISGRITPSRKLIITIMKYKVLCHEHV</sequence>
<evidence type="ECO:0000313" key="1">
    <source>
        <dbReference type="EMBL" id="MBB6219051.1"/>
    </source>
</evidence>